<evidence type="ECO:0000259" key="3">
    <source>
        <dbReference type="Pfam" id="PF18962"/>
    </source>
</evidence>
<name>A0A0S2I3F1_9BACT</name>
<dbReference type="Pfam" id="PF18962">
    <property type="entry name" value="Por_Secre_tail"/>
    <property type="match status" value="1"/>
</dbReference>
<feature type="domain" description="Secretion system C-terminal sorting" evidence="3">
    <location>
        <begin position="1368"/>
        <end position="1435"/>
    </location>
</feature>
<proteinExistence type="predicted"/>
<dbReference type="Proteomes" id="UP000064893">
    <property type="component" value="Chromosome"/>
</dbReference>
<feature type="domain" description="GLUG" evidence="2">
    <location>
        <begin position="170"/>
        <end position="195"/>
    </location>
</feature>
<feature type="domain" description="Bacterial repeat" evidence="4">
    <location>
        <begin position="677"/>
        <end position="748"/>
    </location>
</feature>
<feature type="domain" description="Bacterial repeat" evidence="4">
    <location>
        <begin position="1209"/>
        <end position="1280"/>
    </location>
</feature>
<feature type="chain" id="PRO_5006599592" evidence="1">
    <location>
        <begin position="21"/>
        <end position="1437"/>
    </location>
</feature>
<dbReference type="Pfam" id="PF18998">
    <property type="entry name" value="Flg_new_2"/>
    <property type="match status" value="12"/>
</dbReference>
<accession>A0A0S2I3F1</accession>
<feature type="domain" description="Bacterial repeat" evidence="4">
    <location>
        <begin position="1285"/>
        <end position="1355"/>
    </location>
</feature>
<feature type="domain" description="Bacterial repeat" evidence="4">
    <location>
        <begin position="601"/>
        <end position="672"/>
    </location>
</feature>
<feature type="domain" description="GLUG" evidence="2">
    <location>
        <begin position="226"/>
        <end position="249"/>
    </location>
</feature>
<evidence type="ECO:0000256" key="1">
    <source>
        <dbReference type="SAM" id="SignalP"/>
    </source>
</evidence>
<feature type="domain" description="Bacterial repeat" evidence="4">
    <location>
        <begin position="1057"/>
        <end position="1128"/>
    </location>
</feature>
<dbReference type="RefSeq" id="WP_057954107.1">
    <property type="nucleotide sequence ID" value="NZ_CP013118.1"/>
</dbReference>
<evidence type="ECO:0000313" key="5">
    <source>
        <dbReference type="EMBL" id="ALO16756.1"/>
    </source>
</evidence>
<feature type="signal peptide" evidence="1">
    <location>
        <begin position="1"/>
        <end position="20"/>
    </location>
</feature>
<dbReference type="EMBL" id="CP013118">
    <property type="protein sequence ID" value="ALO16756.1"/>
    <property type="molecule type" value="Genomic_DNA"/>
</dbReference>
<keyword evidence="1" id="KW-0732">Signal</keyword>
<dbReference type="InterPro" id="IPR044060">
    <property type="entry name" value="Bacterial_rp_domain"/>
</dbReference>
<keyword evidence="5" id="KW-0645">Protease</keyword>
<dbReference type="GO" id="GO:0008233">
    <property type="term" value="F:peptidase activity"/>
    <property type="evidence" value="ECO:0007669"/>
    <property type="project" value="UniProtKB-KW"/>
</dbReference>
<reference evidence="5 6" key="1">
    <citation type="submission" date="2015-11" db="EMBL/GenBank/DDBJ databases">
        <title>Description and complete genome sequence of a novel strain predominating in hypersaline microbial mats and representing a new family of the Bacteriodetes phylum.</title>
        <authorList>
            <person name="Spring S."/>
            <person name="Bunk B."/>
            <person name="Sproer C."/>
            <person name="Klenk H.-P."/>
        </authorList>
    </citation>
    <scope>NUCLEOTIDE SEQUENCE [LARGE SCALE GENOMIC DNA]</scope>
    <source>
        <strain evidence="5 6">L21-Spi-D4</strain>
    </source>
</reference>
<sequence precursor="true">MRHLSILLFLFLGIFSYSTAQNFAGGDGTASNPWQIATPAQLDELHNYTGDAHSDKNFILVENIDLAAYLASGGAGYDQWGAQGWMPVGSWGDFFKGTFDGDGYTIKGVMINRSNTSINGAGFFGNTEDATIKNVYLIDVDISAVNKAGMLVGYNQGTIENAHVNGIVNGGQEVGGLIGVNIGNITNCSAEGTVIGTTQSVGGLIGNNINSTLSGSYANVDMTAESNAGGLVGYNNNSDITNCYSLGVINAIDYLGGIAGVLNSSTIEKSFSSIDVTATGFNCGGIAGVTYGGNIINSYALGSVTTATNLDGQNVGGIVGSTNNTTNIQYCYATGTLTGYSGRTAGLAGVLRTDGTLTDSYWNTQTTGQVDPVTWNDGTTSNLVGLVTGDMKGANAQASMMSFDFGGVWFPADTALFPIITANGYPILMSVYPPAQLHAQGIFETYALTTAASPVEGGEVFGDGQFGEMEQTPIIAMPAEGYEFVEWTGSVANINDTTKATAQVSMPASDVSFTANFAAIDYTLTLNATPVDGGTVTGGGTYNIDDAASITATPETGYEFVNWTGDIDYIDDATAASATVTMPAGDVTLTANFAAIDYTLTLNATPVAGGTVTGGGTFNMGDAASITATPETGYEFVNWTGDTDYLDDATAASATVTMPAGDVTLTANFAAIDYTLMLTANPAEGGTVTGDGTYNVGDAASITATPAAGYEFVNWTGDTDYLDDATAASATVTMPAGDVTLTANFAAIDYTLMLTANPAEGGTVTGDGTYNVGDAASITATPETGYEFVNWTGDTDYLDDATAASATVTMPAGDVTLTANFAAIDYTLTLTANPAEGGTVTGDGTYNLGDAASITATPEAGYEFVNWTGDTDYLDDATAASATVTMPAGDVTLTANFAAIDYTLTLTANPAEGGTVTGDGTYNVGDAASITATPAAGYEFVNWTGDTDYIDDATAASATVTMPAGDVTLTANFAAIDYTLTLNATPVAGGTVTGGGTFNMGDAASITATPETGYEFVNWTGDTDYIDDATAANATVTMPAGDVTLTANFAAIDYTLTLTANPAEGGTVTGDGTYNLGDAASITATPEAGYEFVNWTGDTDYLDDATAASATVTMPAGDVTLTANFAAINYTLTLNAAPVEGGTVTGDGTYNVGDAASITATPEAGYEFVNWTGDTDYIDDATAASATVTMPAGDVTLTANFAAIDYTLTLNAAPVEGGTVTGGGTYNVGDAASITATPESGYEFVNWTGDTDYIDDATAANATVTMPAGDVTLTANFAAIDYTLTLNATPVDGGTVAGDGTYNMGDLVTLTATSAGDYEFIKWTDEDDNLISEDATFEYTMPASDVALNAVFEYVNFIADYSNTSSKVYPNPFDQVIFIENATNITKVELLTITGELIHIANGPINEINTEGTEPGIYLLKITDREGKVSIQKLIRR</sequence>
<dbReference type="GO" id="GO:0006508">
    <property type="term" value="P:proteolysis"/>
    <property type="evidence" value="ECO:0007669"/>
    <property type="project" value="UniProtKB-KW"/>
</dbReference>
<keyword evidence="5" id="KW-0378">Hydrolase</keyword>
<feature type="domain" description="Bacterial repeat" evidence="4">
    <location>
        <begin position="525"/>
        <end position="596"/>
    </location>
</feature>
<dbReference type="InterPro" id="IPR026444">
    <property type="entry name" value="Secre_tail"/>
</dbReference>
<gene>
    <name evidence="5" type="primary">iga</name>
    <name evidence="5" type="ORF">L21SP5_03141</name>
</gene>
<feature type="domain" description="Bacterial repeat" evidence="4">
    <location>
        <begin position="753"/>
        <end position="824"/>
    </location>
</feature>
<evidence type="ECO:0000259" key="4">
    <source>
        <dbReference type="Pfam" id="PF18998"/>
    </source>
</evidence>
<feature type="domain" description="Bacterial repeat" evidence="4">
    <location>
        <begin position="981"/>
        <end position="1052"/>
    </location>
</feature>
<dbReference type="Pfam" id="PF07581">
    <property type="entry name" value="Glug"/>
    <property type="match status" value="3"/>
</dbReference>
<keyword evidence="6" id="KW-1185">Reference proteome</keyword>
<feature type="domain" description="Bacterial repeat" evidence="4">
    <location>
        <begin position="449"/>
        <end position="520"/>
    </location>
</feature>
<feature type="domain" description="Bacterial repeat" evidence="4">
    <location>
        <begin position="905"/>
        <end position="976"/>
    </location>
</feature>
<feature type="domain" description="Bacterial repeat" evidence="4">
    <location>
        <begin position="829"/>
        <end position="900"/>
    </location>
</feature>
<feature type="domain" description="GLUG" evidence="2">
    <location>
        <begin position="312"/>
        <end position="338"/>
    </location>
</feature>
<organism evidence="5 6">
    <name type="scientific">Salinivirga cyanobacteriivorans</name>
    <dbReference type="NCBI Taxonomy" id="1307839"/>
    <lineage>
        <taxon>Bacteria</taxon>
        <taxon>Pseudomonadati</taxon>
        <taxon>Bacteroidota</taxon>
        <taxon>Bacteroidia</taxon>
        <taxon>Bacteroidales</taxon>
        <taxon>Salinivirgaceae</taxon>
        <taxon>Salinivirga</taxon>
    </lineage>
</organism>
<protein>
    <submittedName>
        <fullName evidence="5">Immunoglobulin A1 protease</fullName>
        <ecNumber evidence="5">3.4.24.13</ecNumber>
    </submittedName>
</protein>
<dbReference type="OrthoDB" id="9760059at2"/>
<dbReference type="KEGG" id="blq:L21SP5_03141"/>
<dbReference type="Gene3D" id="2.160.20.110">
    <property type="match status" value="1"/>
</dbReference>
<dbReference type="STRING" id="1307839.L21SP5_03141"/>
<dbReference type="PATRIC" id="fig|1307839.3.peg.3302"/>
<evidence type="ECO:0000313" key="6">
    <source>
        <dbReference type="Proteomes" id="UP000064893"/>
    </source>
</evidence>
<feature type="domain" description="Bacterial repeat" evidence="4">
    <location>
        <begin position="1133"/>
        <end position="1204"/>
    </location>
</feature>
<dbReference type="EC" id="3.4.24.13" evidence="5"/>
<dbReference type="InterPro" id="IPR011493">
    <property type="entry name" value="GLUG"/>
</dbReference>
<dbReference type="NCBIfam" id="TIGR04183">
    <property type="entry name" value="Por_Secre_tail"/>
    <property type="match status" value="1"/>
</dbReference>
<evidence type="ECO:0000259" key="2">
    <source>
        <dbReference type="Pfam" id="PF07581"/>
    </source>
</evidence>